<evidence type="ECO:0000313" key="2">
    <source>
        <dbReference type="Proteomes" id="UP000240830"/>
    </source>
</evidence>
<name>A0A2H9TLV1_9FUNG</name>
<dbReference type="PANTHER" id="PTHR15615">
    <property type="match status" value="1"/>
</dbReference>
<dbReference type="Pfam" id="PF08613">
    <property type="entry name" value="Cyclin"/>
    <property type="match status" value="1"/>
</dbReference>
<dbReference type="GO" id="GO:0019901">
    <property type="term" value="F:protein kinase binding"/>
    <property type="evidence" value="ECO:0007669"/>
    <property type="project" value="InterPro"/>
</dbReference>
<sequence length="204" mass="23025">MSVTKTVPITALGSLVYMERLASRISTKAHGNKETAYRVFITSLLLSTKFLQDGSIRNDGWSSSLKPWFSATELTCMERQLLQCIDYNLEIKVEDLENIIKTEQELLDVIYMHHALPTFAPAFSVSTLRRPAVFSPSVLPYFEEDIHIPNASAPPSPESLADFSSWKFAIDFPNFDSPRIPSFSLSSFWQPNLISPAIVMNEFL</sequence>
<protein>
    <recommendedName>
        <fullName evidence="3">Cyclin N-terminal domain-containing protein</fullName>
    </recommendedName>
</protein>
<dbReference type="Proteomes" id="UP000240830">
    <property type="component" value="Unassembled WGS sequence"/>
</dbReference>
<comment type="caution">
    <text evidence="1">The sequence shown here is derived from an EMBL/GenBank/DDBJ whole genome shotgun (WGS) entry which is preliminary data.</text>
</comment>
<dbReference type="EMBL" id="MTSL01000105">
    <property type="protein sequence ID" value="PJF18733.1"/>
    <property type="molecule type" value="Genomic_DNA"/>
</dbReference>
<dbReference type="OrthoDB" id="286814at2759"/>
<proteinExistence type="predicted"/>
<evidence type="ECO:0008006" key="3">
    <source>
        <dbReference type="Google" id="ProtNLM"/>
    </source>
</evidence>
<evidence type="ECO:0000313" key="1">
    <source>
        <dbReference type="EMBL" id="PJF18733.1"/>
    </source>
</evidence>
<gene>
    <name evidence="1" type="ORF">PSACC_01458</name>
</gene>
<dbReference type="CDD" id="cd20557">
    <property type="entry name" value="CYCLIN_ScPCL1-like"/>
    <property type="match status" value="1"/>
</dbReference>
<dbReference type="AlphaFoldDB" id="A0A2H9TLV1"/>
<dbReference type="SUPFAM" id="SSF47954">
    <property type="entry name" value="Cyclin-like"/>
    <property type="match status" value="1"/>
</dbReference>
<organism evidence="1 2">
    <name type="scientific">Paramicrosporidium saccamoebae</name>
    <dbReference type="NCBI Taxonomy" id="1246581"/>
    <lineage>
        <taxon>Eukaryota</taxon>
        <taxon>Fungi</taxon>
        <taxon>Fungi incertae sedis</taxon>
        <taxon>Cryptomycota</taxon>
        <taxon>Cryptomycota incertae sedis</taxon>
        <taxon>Paramicrosporidium</taxon>
    </lineage>
</organism>
<dbReference type="GO" id="GO:0000307">
    <property type="term" value="C:cyclin-dependent protein kinase holoenzyme complex"/>
    <property type="evidence" value="ECO:0007669"/>
    <property type="project" value="TreeGrafter"/>
</dbReference>
<reference evidence="1 2" key="1">
    <citation type="submission" date="2016-10" db="EMBL/GenBank/DDBJ databases">
        <title>The genome of Paramicrosporidium saccamoebae is the missing link in understanding Cryptomycota and Microsporidia evolution.</title>
        <authorList>
            <person name="Quandt C.A."/>
            <person name="Beaudet D."/>
            <person name="Corsaro D."/>
            <person name="Michel R."/>
            <person name="Corradi N."/>
            <person name="James T."/>
        </authorList>
    </citation>
    <scope>NUCLEOTIDE SEQUENCE [LARGE SCALE GENOMIC DNA]</scope>
    <source>
        <strain evidence="1 2">KSL3</strain>
    </source>
</reference>
<dbReference type="STRING" id="1246581.A0A2H9TLV1"/>
<keyword evidence="2" id="KW-1185">Reference proteome</keyword>
<dbReference type="InterPro" id="IPR013922">
    <property type="entry name" value="Cyclin_PHO80-like"/>
</dbReference>
<dbReference type="PANTHER" id="PTHR15615:SF27">
    <property type="entry name" value="PHO85 CYCLIN CLG1"/>
    <property type="match status" value="1"/>
</dbReference>
<dbReference type="GO" id="GO:0005634">
    <property type="term" value="C:nucleus"/>
    <property type="evidence" value="ECO:0007669"/>
    <property type="project" value="TreeGrafter"/>
</dbReference>
<dbReference type="GO" id="GO:0016538">
    <property type="term" value="F:cyclin-dependent protein serine/threonine kinase regulator activity"/>
    <property type="evidence" value="ECO:0007669"/>
    <property type="project" value="TreeGrafter"/>
</dbReference>
<accession>A0A2H9TLV1</accession>
<dbReference type="InterPro" id="IPR036915">
    <property type="entry name" value="Cyclin-like_sf"/>
</dbReference>
<dbReference type="Gene3D" id="1.10.472.10">
    <property type="entry name" value="Cyclin-like"/>
    <property type="match status" value="1"/>
</dbReference>